<dbReference type="InterPro" id="IPR036866">
    <property type="entry name" value="RibonucZ/Hydroxyglut_hydro"/>
</dbReference>
<dbReference type="InterPro" id="IPR001279">
    <property type="entry name" value="Metallo-B-lactamas"/>
</dbReference>
<keyword evidence="2" id="KW-0479">Metal-binding</keyword>
<protein>
    <recommendedName>
        <fullName evidence="5">Metallo-beta-lactamase domain-containing protein</fullName>
    </recommendedName>
</protein>
<reference evidence="6 7" key="1">
    <citation type="submission" date="2023-08" db="EMBL/GenBank/DDBJ databases">
        <title>Black Yeasts Isolated from many extreme environments.</title>
        <authorList>
            <person name="Coleine C."/>
            <person name="Stajich J.E."/>
            <person name="Selbmann L."/>
        </authorList>
    </citation>
    <scope>NUCLEOTIDE SEQUENCE [LARGE SCALE GENOMIC DNA]</scope>
    <source>
        <strain evidence="6 7">CCFEE 6328</strain>
    </source>
</reference>
<comment type="caution">
    <text evidence="6">The sequence shown here is derived from an EMBL/GenBank/DDBJ whole genome shotgun (WGS) entry which is preliminary data.</text>
</comment>
<evidence type="ECO:0000256" key="4">
    <source>
        <dbReference type="ARBA" id="ARBA00022833"/>
    </source>
</evidence>
<gene>
    <name evidence="6" type="ORF">LTR69_009526</name>
</gene>
<evidence type="ECO:0000313" key="6">
    <source>
        <dbReference type="EMBL" id="KAK5052957.1"/>
    </source>
</evidence>
<dbReference type="InterPro" id="IPR051013">
    <property type="entry name" value="MBL_superfamily_lactonases"/>
</dbReference>
<keyword evidence="3" id="KW-0378">Hydrolase</keyword>
<keyword evidence="7" id="KW-1185">Reference proteome</keyword>
<dbReference type="Gene3D" id="3.60.15.10">
    <property type="entry name" value="Ribonuclease Z/Hydroxyacylglutathione hydrolase-like"/>
    <property type="match status" value="1"/>
</dbReference>
<dbReference type="Pfam" id="PF00753">
    <property type="entry name" value="Lactamase_B"/>
    <property type="match status" value="1"/>
</dbReference>
<evidence type="ECO:0000256" key="2">
    <source>
        <dbReference type="ARBA" id="ARBA00022723"/>
    </source>
</evidence>
<dbReference type="PANTHER" id="PTHR42978">
    <property type="entry name" value="QUORUM-QUENCHING LACTONASE YTNP-RELATED-RELATED"/>
    <property type="match status" value="1"/>
</dbReference>
<dbReference type="Proteomes" id="UP001345691">
    <property type="component" value="Unassembled WGS sequence"/>
</dbReference>
<evidence type="ECO:0000256" key="3">
    <source>
        <dbReference type="ARBA" id="ARBA00022801"/>
    </source>
</evidence>
<feature type="domain" description="Metallo-beta-lactamase" evidence="5">
    <location>
        <begin position="55"/>
        <end position="277"/>
    </location>
</feature>
<dbReference type="SMART" id="SM00849">
    <property type="entry name" value="Lactamase_B"/>
    <property type="match status" value="1"/>
</dbReference>
<proteinExistence type="inferred from homology"/>
<dbReference type="SUPFAM" id="SSF56281">
    <property type="entry name" value="Metallo-hydrolase/oxidoreductase"/>
    <property type="match status" value="1"/>
</dbReference>
<evidence type="ECO:0000313" key="7">
    <source>
        <dbReference type="Proteomes" id="UP001345691"/>
    </source>
</evidence>
<sequence>MASNLLHDSKVAPALDIPPGASAKVQIIDSTSRIQAPVDLFMSPQIKGHEHLKVPAFSFLVEQISSGRKILFDLGLRKDWDKHPPAVMKLISTPGWAFDIKKGVVQILQENGVDVAGGAIEAIIWSHWHFDHTGDVSTFPSTTALITGPGVKEAFLPAFPENEESPLLQTDLEGREHKELDFNDQHTVTVGGFKGLDYFGDGSFYLLDAPGHAVGHVCGLARVTSTKEGDAEDTFIFMGADTAHHGGEFRPTEYLPLPKNISPSPYQAKFPAVCPGHIFEAIHPRKKGVEPYYHIHDSIPHNKEKADHACECMQDFDAADNVFVIIAHDDTLLDPSVGIEWFPQGTMKNWKANDSAKKARWAFLKDFTQAVET</sequence>
<dbReference type="EMBL" id="JAVRRF010000027">
    <property type="protein sequence ID" value="KAK5052957.1"/>
    <property type="molecule type" value="Genomic_DNA"/>
</dbReference>
<comment type="similarity">
    <text evidence="1">Belongs to the metallo-beta-lactamase superfamily.</text>
</comment>
<evidence type="ECO:0000256" key="1">
    <source>
        <dbReference type="ARBA" id="ARBA00007749"/>
    </source>
</evidence>
<name>A0ABR0IZV3_9EURO</name>
<organism evidence="6 7">
    <name type="scientific">Exophiala sideris</name>
    <dbReference type="NCBI Taxonomy" id="1016849"/>
    <lineage>
        <taxon>Eukaryota</taxon>
        <taxon>Fungi</taxon>
        <taxon>Dikarya</taxon>
        <taxon>Ascomycota</taxon>
        <taxon>Pezizomycotina</taxon>
        <taxon>Eurotiomycetes</taxon>
        <taxon>Chaetothyriomycetidae</taxon>
        <taxon>Chaetothyriales</taxon>
        <taxon>Herpotrichiellaceae</taxon>
        <taxon>Exophiala</taxon>
    </lineage>
</organism>
<dbReference type="PANTHER" id="PTHR42978:SF5">
    <property type="entry name" value="METALLO-BETA-LACTAMASE DOMAIN-CONTAINING PROTEIN"/>
    <property type="match status" value="1"/>
</dbReference>
<dbReference type="CDD" id="cd07730">
    <property type="entry name" value="metallo-hydrolase-like_MBL-fold"/>
    <property type="match status" value="1"/>
</dbReference>
<evidence type="ECO:0000259" key="5">
    <source>
        <dbReference type="SMART" id="SM00849"/>
    </source>
</evidence>
<keyword evidence="4" id="KW-0862">Zinc</keyword>
<accession>A0ABR0IZV3</accession>